<keyword evidence="3" id="KW-0819">tRNA processing</keyword>
<dbReference type="InterPro" id="IPR014729">
    <property type="entry name" value="Rossmann-like_a/b/a_fold"/>
</dbReference>
<evidence type="ECO:0000313" key="9">
    <source>
        <dbReference type="Proteomes" id="UP001396898"/>
    </source>
</evidence>
<keyword evidence="9" id="KW-1185">Reference proteome</keyword>
<organism evidence="8 9">
    <name type="scientific">Apiospora marii</name>
    <dbReference type="NCBI Taxonomy" id="335849"/>
    <lineage>
        <taxon>Eukaryota</taxon>
        <taxon>Fungi</taxon>
        <taxon>Dikarya</taxon>
        <taxon>Ascomycota</taxon>
        <taxon>Pezizomycotina</taxon>
        <taxon>Sordariomycetes</taxon>
        <taxon>Xylariomycetidae</taxon>
        <taxon>Amphisphaeriales</taxon>
        <taxon>Apiosporaceae</taxon>
        <taxon>Apiospora</taxon>
    </lineage>
</organism>
<evidence type="ECO:0000256" key="4">
    <source>
        <dbReference type="ARBA" id="ARBA00022741"/>
    </source>
</evidence>
<dbReference type="Proteomes" id="UP001396898">
    <property type="component" value="Unassembled WGS sequence"/>
</dbReference>
<dbReference type="Gene3D" id="3.40.50.620">
    <property type="entry name" value="HUPs"/>
    <property type="match status" value="1"/>
</dbReference>
<evidence type="ECO:0000259" key="7">
    <source>
        <dbReference type="Pfam" id="PF01171"/>
    </source>
</evidence>
<protein>
    <recommendedName>
        <fullName evidence="1">tRNA(Ile)-lysidine synthetase</fullName>
        <ecNumber evidence="1">6.3.4.19</ecNumber>
    </recommendedName>
</protein>
<evidence type="ECO:0000256" key="5">
    <source>
        <dbReference type="ARBA" id="ARBA00022840"/>
    </source>
</evidence>
<proteinExistence type="inferred from homology"/>
<keyword evidence="4" id="KW-0547">Nucleotide-binding</keyword>
<dbReference type="Pfam" id="PF01171">
    <property type="entry name" value="ATP_bind_3"/>
    <property type="match status" value="2"/>
</dbReference>
<dbReference type="InterPro" id="IPR012094">
    <property type="entry name" value="tRNA_Ile_lys_synt"/>
</dbReference>
<evidence type="ECO:0000256" key="3">
    <source>
        <dbReference type="ARBA" id="ARBA00022694"/>
    </source>
</evidence>
<gene>
    <name evidence="8" type="ORF">PG991_012508</name>
</gene>
<evidence type="ECO:0000256" key="2">
    <source>
        <dbReference type="ARBA" id="ARBA00022598"/>
    </source>
</evidence>
<reference evidence="8 9" key="1">
    <citation type="submission" date="2023-01" db="EMBL/GenBank/DDBJ databases">
        <title>Analysis of 21 Apiospora genomes using comparative genomics revels a genus with tremendous synthesis potential of carbohydrate active enzymes and secondary metabolites.</title>
        <authorList>
            <person name="Sorensen T."/>
        </authorList>
    </citation>
    <scope>NUCLEOTIDE SEQUENCE [LARGE SCALE GENOMIC DNA]</scope>
    <source>
        <strain evidence="8 9">CBS 20057</strain>
    </source>
</reference>
<evidence type="ECO:0000313" key="8">
    <source>
        <dbReference type="EMBL" id="KAK8006211.1"/>
    </source>
</evidence>
<sequence length="743" mass="84015">YNGMRAIPHVLHGMARPIGLAEFTDALRATCKPRFPEAMSHNQRLVGMAISGGVDSMALAYLCSKVREADPLFMVCDNPVATFRGFVIDHGLRQESAQEAEQACKAIRRMGLSANVFAINWRKEFGEGADPKTMPNFESAARRARYRRLGKCCVNHRIATLLLGHHQDDQYETVLMRLLNGHRNRALRGMRRASAIPECDGIHGAFNSGWVDDQDAEFPYINYKPGRVSRKHLKHELVDAIRTQMTGDDGGDESLVNPWVADEVEHVDEYGYLTEEVEQLSMPLDLEIPSMAIEDAGVNIYRPMLDFGKDRLIATCLANGVPWWEDRTNADPTLTTRNTLRDLARTEKLPAALRKPAVLALSVRCEFKSRAQDAEVDRWLKRTILHEFEPHAGSLVVQFPDLAPAEQLRHRSLKRYHRRIVQKRAIAGLLVQRIVAIVSPDFQHPPLANLQNVISRLFPSLTGPSEYQSGTPPKPFPIASVHFTPLGTTPSSSAATVAAEERTWYVSRLPYTSTAPLPQWRIPYWSAIRDHKELGKDAVPEHFKWSMGLPWHLYDGRYWIRITHCLPYRVAVMPFLLEHAKAFRESLGRDDAKRLNTVLKRLAPGKVRFTLPAIYVEEYLDLDNVVPRPNYPEPADEDGDSMPEDTEEIRAAKRRNGGPTLSPVVTSKMRLLALPTLGVQLPGLEKWLRYETRYKRVDRDTLYHAGTFSRGPFVAPVGLGKRAAVIARPVRRRKSNRGRASLR</sequence>
<keyword evidence="5" id="KW-0067">ATP-binding</keyword>
<dbReference type="EMBL" id="JAQQWI010000017">
    <property type="protein sequence ID" value="KAK8006211.1"/>
    <property type="molecule type" value="Genomic_DNA"/>
</dbReference>
<keyword evidence="2" id="KW-0436">Ligase</keyword>
<dbReference type="PANTHER" id="PTHR43033:SF1">
    <property type="entry name" value="TRNA(ILE)-LYSIDINE SYNTHASE-RELATED"/>
    <property type="match status" value="1"/>
</dbReference>
<dbReference type="HAMAP" id="MF_01161">
    <property type="entry name" value="tRNA_Ile_lys_synt"/>
    <property type="match status" value="1"/>
</dbReference>
<feature type="non-terminal residue" evidence="8">
    <location>
        <position position="1"/>
    </location>
</feature>
<dbReference type="CDD" id="cd01992">
    <property type="entry name" value="TilS_N"/>
    <property type="match status" value="1"/>
</dbReference>
<dbReference type="SUPFAM" id="SSF52402">
    <property type="entry name" value="Adenine nucleotide alpha hydrolases-like"/>
    <property type="match status" value="1"/>
</dbReference>
<dbReference type="PANTHER" id="PTHR43033">
    <property type="entry name" value="TRNA(ILE)-LYSIDINE SYNTHASE-RELATED"/>
    <property type="match status" value="1"/>
</dbReference>
<name>A0ABR1RA43_9PEZI</name>
<feature type="domain" description="tRNA(Ile)-lysidine/2-thiocytidine synthase N-terminal" evidence="7">
    <location>
        <begin position="48"/>
        <end position="196"/>
    </location>
</feature>
<accession>A0ABR1RA43</accession>
<comment type="caution">
    <text evidence="8">The sequence shown here is derived from an EMBL/GenBank/DDBJ whole genome shotgun (WGS) entry which is preliminary data.</text>
</comment>
<comment type="catalytic activity">
    <reaction evidence="6">
        <text>cytidine(34) in tRNA(Ile2) + L-lysine + ATP = lysidine(34) in tRNA(Ile2) + AMP + diphosphate + H(+)</text>
        <dbReference type="Rhea" id="RHEA:43744"/>
        <dbReference type="Rhea" id="RHEA-COMP:10625"/>
        <dbReference type="Rhea" id="RHEA-COMP:10670"/>
        <dbReference type="ChEBI" id="CHEBI:15378"/>
        <dbReference type="ChEBI" id="CHEBI:30616"/>
        <dbReference type="ChEBI" id="CHEBI:32551"/>
        <dbReference type="ChEBI" id="CHEBI:33019"/>
        <dbReference type="ChEBI" id="CHEBI:82748"/>
        <dbReference type="ChEBI" id="CHEBI:83665"/>
        <dbReference type="ChEBI" id="CHEBI:456215"/>
        <dbReference type="EC" id="6.3.4.19"/>
    </reaction>
</comment>
<dbReference type="EC" id="6.3.4.19" evidence="1"/>
<evidence type="ECO:0000256" key="6">
    <source>
        <dbReference type="ARBA" id="ARBA00048539"/>
    </source>
</evidence>
<dbReference type="InterPro" id="IPR011063">
    <property type="entry name" value="TilS/TtcA_N"/>
</dbReference>
<evidence type="ECO:0000256" key="1">
    <source>
        <dbReference type="ARBA" id="ARBA00013267"/>
    </source>
</evidence>
<feature type="domain" description="tRNA(Ile)-lysidine/2-thiocytidine synthase N-terminal" evidence="7">
    <location>
        <begin position="296"/>
        <end position="342"/>
    </location>
</feature>
<dbReference type="InterPro" id="IPR012795">
    <property type="entry name" value="tRNA_Ile_lys_synt_N"/>
</dbReference>